<evidence type="ECO:0000313" key="3">
    <source>
        <dbReference type="EMBL" id="QNB46273.1"/>
    </source>
</evidence>
<dbReference type="EC" id="2.8.3.9" evidence="3"/>
<evidence type="ECO:0000256" key="1">
    <source>
        <dbReference type="ARBA" id="ARBA00005612"/>
    </source>
</evidence>
<dbReference type="PROSITE" id="PS01273">
    <property type="entry name" value="COA_TRANSF_1"/>
    <property type="match status" value="1"/>
</dbReference>
<dbReference type="OrthoDB" id="9777193at2"/>
<protein>
    <submittedName>
        <fullName evidence="3">Acetate CoA-transferase subunit alpha</fullName>
        <ecNumber evidence="3">2.8.3.9</ecNumber>
    </submittedName>
</protein>
<proteinExistence type="inferred from homology"/>
<dbReference type="SUPFAM" id="SSF100950">
    <property type="entry name" value="NagB/RpiA/CoA transferase-like"/>
    <property type="match status" value="1"/>
</dbReference>
<comment type="similarity">
    <text evidence="1">Belongs to the 3-oxoacid CoA-transferase subunit A family.</text>
</comment>
<dbReference type="Pfam" id="PF01144">
    <property type="entry name" value="CoA_trans"/>
    <property type="match status" value="1"/>
</dbReference>
<dbReference type="PANTHER" id="PTHR13707">
    <property type="entry name" value="KETOACID-COENZYME A TRANSFERASE"/>
    <property type="match status" value="1"/>
</dbReference>
<sequence length="215" mass="22674">MNKLTTRQEAIAKFADGQTIMIGGFLGTGTPESLVDGLVELNVKNLTVIANDTAFVGKGIGKLVVNKQAKKVIVSHIGTNPETGRQMNAGELEVDLVPQGTLAERIRSAGAGLGGILTPTGIGTIVEKGKEKITVNGKTYLLETPLRADIALIKAAKADTYGNLVYNRSARNFNPLMAMAADLVIVEAEEIVDVGSLDPDEIMTPGIFVDMVIKG</sequence>
<dbReference type="InterPro" id="IPR004165">
    <property type="entry name" value="CoA_trans_fam_I"/>
</dbReference>
<dbReference type="GO" id="GO:0047371">
    <property type="term" value="F:butyrate-acetoacetate CoA-transferase activity"/>
    <property type="evidence" value="ECO:0007669"/>
    <property type="project" value="UniProtKB-EC"/>
</dbReference>
<dbReference type="InterPro" id="IPR037171">
    <property type="entry name" value="NagB/RpiA_transferase-like"/>
</dbReference>
<dbReference type="RefSeq" id="WP_034421941.1">
    <property type="nucleotide sequence ID" value="NZ_CP045798.1"/>
</dbReference>
<dbReference type="NCBIfam" id="TIGR02429">
    <property type="entry name" value="pcaI_scoA_fam"/>
    <property type="match status" value="1"/>
</dbReference>
<dbReference type="AlphaFoldDB" id="A0A7G6E2G9"/>
<gene>
    <name evidence="3" type="primary">atoD</name>
    <name evidence="3" type="ORF">BR63_08065</name>
</gene>
<dbReference type="KEGG" id="tfr:BR63_08065"/>
<dbReference type="EMBL" id="CP045798">
    <property type="protein sequence ID" value="QNB46273.1"/>
    <property type="molecule type" value="Genomic_DNA"/>
</dbReference>
<dbReference type="Proteomes" id="UP000515847">
    <property type="component" value="Chromosome"/>
</dbReference>
<keyword evidence="2 3" id="KW-0808">Transferase</keyword>
<organism evidence="3 4">
    <name type="scientific">Thermanaerosceptrum fracticalcis</name>
    <dbReference type="NCBI Taxonomy" id="1712410"/>
    <lineage>
        <taxon>Bacteria</taxon>
        <taxon>Bacillati</taxon>
        <taxon>Bacillota</taxon>
        <taxon>Clostridia</taxon>
        <taxon>Eubacteriales</taxon>
        <taxon>Peptococcaceae</taxon>
        <taxon>Thermanaerosceptrum</taxon>
    </lineage>
</organism>
<dbReference type="InterPro" id="IPR004163">
    <property type="entry name" value="CoA_transf_BS"/>
</dbReference>
<evidence type="ECO:0000313" key="4">
    <source>
        <dbReference type="Proteomes" id="UP000515847"/>
    </source>
</evidence>
<dbReference type="Gene3D" id="3.40.1080.10">
    <property type="entry name" value="Glutaconate Coenzyme A-transferase"/>
    <property type="match status" value="1"/>
</dbReference>
<dbReference type="NCBIfam" id="NF007394">
    <property type="entry name" value="PRK09920.1"/>
    <property type="match status" value="1"/>
</dbReference>
<name>A0A7G6E2G9_THEFR</name>
<dbReference type="PANTHER" id="PTHR13707:SF60">
    <property type="entry name" value="ACETATE COA-TRANSFERASE SUBUNIT ALPHA"/>
    <property type="match status" value="1"/>
</dbReference>
<accession>A0A7G6E2G9</accession>
<keyword evidence="4" id="KW-1185">Reference proteome</keyword>
<evidence type="ECO:0000256" key="2">
    <source>
        <dbReference type="ARBA" id="ARBA00022679"/>
    </source>
</evidence>
<reference evidence="3 4" key="1">
    <citation type="journal article" date="2019" name="Front. Microbiol.">
        <title>Thermoanaerosceptrum fracticalcis gen. nov. sp. nov., a Novel Fumarate-Fermenting Microorganism From a Deep Fractured Carbonate Aquifer of the US Great Basin.</title>
        <authorList>
            <person name="Hamilton-Brehm S.D."/>
            <person name="Stewart L.E."/>
            <person name="Zavarin M."/>
            <person name="Caldwell M."/>
            <person name="Lawson P.A."/>
            <person name="Onstott T.C."/>
            <person name="Grzymski J."/>
            <person name="Neveux I."/>
            <person name="Lollar B.S."/>
            <person name="Russell C.E."/>
            <person name="Moser D.P."/>
        </authorList>
    </citation>
    <scope>NUCLEOTIDE SEQUENCE [LARGE SCALE GENOMIC DNA]</scope>
    <source>
        <strain evidence="3 4">DRI-13</strain>
    </source>
</reference>
<dbReference type="SMART" id="SM00882">
    <property type="entry name" value="CoA_trans"/>
    <property type="match status" value="1"/>
</dbReference>
<dbReference type="InterPro" id="IPR012792">
    <property type="entry name" value="3-oxoacid_CoA-transf_A"/>
</dbReference>